<evidence type="ECO:0000313" key="5">
    <source>
        <dbReference type="Proteomes" id="UP001262582"/>
    </source>
</evidence>
<keyword evidence="1 2" id="KW-0238">DNA-binding</keyword>
<comment type="caution">
    <text evidence="4">The sequence shown here is derived from an EMBL/GenBank/DDBJ whole genome shotgun (WGS) entry which is preliminary data.</text>
</comment>
<dbReference type="RefSeq" id="WP_311504270.1">
    <property type="nucleotide sequence ID" value="NZ_JAVRHK010000013.1"/>
</dbReference>
<dbReference type="PRINTS" id="PR00455">
    <property type="entry name" value="HTHTETR"/>
</dbReference>
<dbReference type="PROSITE" id="PS50977">
    <property type="entry name" value="HTH_TETR_2"/>
    <property type="match status" value="1"/>
</dbReference>
<dbReference type="Gene3D" id="1.10.357.10">
    <property type="entry name" value="Tetracycline Repressor, domain 2"/>
    <property type="match status" value="1"/>
</dbReference>
<dbReference type="SUPFAM" id="SSF46689">
    <property type="entry name" value="Homeodomain-like"/>
    <property type="match status" value="1"/>
</dbReference>
<dbReference type="Pfam" id="PF00440">
    <property type="entry name" value="TetR_N"/>
    <property type="match status" value="1"/>
</dbReference>
<evidence type="ECO:0000259" key="3">
    <source>
        <dbReference type="PROSITE" id="PS50977"/>
    </source>
</evidence>
<dbReference type="EMBL" id="JAVRHK010000013">
    <property type="protein sequence ID" value="MDT0677930.1"/>
    <property type="molecule type" value="Genomic_DNA"/>
</dbReference>
<evidence type="ECO:0000256" key="1">
    <source>
        <dbReference type="ARBA" id="ARBA00023125"/>
    </source>
</evidence>
<dbReference type="InterPro" id="IPR050624">
    <property type="entry name" value="HTH-type_Tx_Regulator"/>
</dbReference>
<keyword evidence="5" id="KW-1185">Reference proteome</keyword>
<feature type="domain" description="HTH tetR-type" evidence="3">
    <location>
        <begin position="2"/>
        <end position="62"/>
    </location>
</feature>
<dbReference type="InterPro" id="IPR009057">
    <property type="entry name" value="Homeodomain-like_sf"/>
</dbReference>
<dbReference type="InterPro" id="IPR001647">
    <property type="entry name" value="HTH_TetR"/>
</dbReference>
<protein>
    <submittedName>
        <fullName evidence="4">TetR/AcrR family transcriptional regulator</fullName>
    </submittedName>
</protein>
<proteinExistence type="predicted"/>
<sequence>MNDKRRIIINAAQQLFLKYGYTKVNMSDIAKASQMSRPLLYTVFNGKEAIYDSVIRKLADEITQKVKREIEKIDEPLEKLDKVFQLWVLELQEELIKSDEARELYESTFPFVQETMNEITQMFIKDIENVLKFLPKDSLNGGLSPKQLAGIFAEAISGFKKNGKTIEEVEEQIRLLVQATIKSE</sequence>
<feature type="DNA-binding region" description="H-T-H motif" evidence="2">
    <location>
        <begin position="25"/>
        <end position="44"/>
    </location>
</feature>
<organism evidence="4 5">
    <name type="scientific">Autumnicola musiva</name>
    <dbReference type="NCBI Taxonomy" id="3075589"/>
    <lineage>
        <taxon>Bacteria</taxon>
        <taxon>Pseudomonadati</taxon>
        <taxon>Bacteroidota</taxon>
        <taxon>Flavobacteriia</taxon>
        <taxon>Flavobacteriales</taxon>
        <taxon>Flavobacteriaceae</taxon>
        <taxon>Autumnicola</taxon>
    </lineage>
</organism>
<dbReference type="PANTHER" id="PTHR43479:SF11">
    <property type="entry name" value="ACREF_ENVCD OPERON REPRESSOR-RELATED"/>
    <property type="match status" value="1"/>
</dbReference>
<dbReference type="PANTHER" id="PTHR43479">
    <property type="entry name" value="ACREF/ENVCD OPERON REPRESSOR-RELATED"/>
    <property type="match status" value="1"/>
</dbReference>
<gene>
    <name evidence="4" type="ORF">RM539_15205</name>
</gene>
<name>A0ABU3D9A3_9FLAO</name>
<accession>A0ABU3D9A3</accession>
<dbReference type="Proteomes" id="UP001262582">
    <property type="component" value="Unassembled WGS sequence"/>
</dbReference>
<evidence type="ECO:0000256" key="2">
    <source>
        <dbReference type="PROSITE-ProRule" id="PRU00335"/>
    </source>
</evidence>
<reference evidence="4 5" key="1">
    <citation type="submission" date="2023-09" db="EMBL/GenBank/DDBJ databases">
        <authorList>
            <person name="Rey-Velasco X."/>
        </authorList>
    </citation>
    <scope>NUCLEOTIDE SEQUENCE [LARGE SCALE GENOMIC DNA]</scope>
    <source>
        <strain evidence="4 5">F117</strain>
    </source>
</reference>
<evidence type="ECO:0000313" key="4">
    <source>
        <dbReference type="EMBL" id="MDT0677930.1"/>
    </source>
</evidence>